<organism evidence="1">
    <name type="scientific">marine sediment metagenome</name>
    <dbReference type="NCBI Taxonomy" id="412755"/>
    <lineage>
        <taxon>unclassified sequences</taxon>
        <taxon>metagenomes</taxon>
        <taxon>ecological metagenomes</taxon>
    </lineage>
</organism>
<dbReference type="EMBL" id="LAZR01000243">
    <property type="protein sequence ID" value="KKN79684.1"/>
    <property type="molecule type" value="Genomic_DNA"/>
</dbReference>
<gene>
    <name evidence="1" type="ORF">LCGC14_0337060</name>
</gene>
<comment type="caution">
    <text evidence="1">The sequence shown here is derived from an EMBL/GenBank/DDBJ whole genome shotgun (WGS) entry which is preliminary data.</text>
</comment>
<accession>A0A0F9TK49</accession>
<name>A0A0F9TK49_9ZZZZ</name>
<proteinExistence type="predicted"/>
<dbReference type="AlphaFoldDB" id="A0A0F9TK49"/>
<protein>
    <submittedName>
        <fullName evidence="1">Uncharacterized protein</fullName>
    </submittedName>
</protein>
<evidence type="ECO:0000313" key="1">
    <source>
        <dbReference type="EMBL" id="KKN79684.1"/>
    </source>
</evidence>
<sequence length="85" mass="10085">MISSKLMTDKITITSADLQEMAELLESQINRYLVQKKFNDLHIDALKWSEKKMPLVGLLERTKKNQDRIVHEIDFLRKIQKELMI</sequence>
<reference evidence="1" key="1">
    <citation type="journal article" date="2015" name="Nature">
        <title>Complex archaea that bridge the gap between prokaryotes and eukaryotes.</title>
        <authorList>
            <person name="Spang A."/>
            <person name="Saw J.H."/>
            <person name="Jorgensen S.L."/>
            <person name="Zaremba-Niedzwiedzka K."/>
            <person name="Martijn J."/>
            <person name="Lind A.E."/>
            <person name="van Eijk R."/>
            <person name="Schleper C."/>
            <person name="Guy L."/>
            <person name="Ettema T.J."/>
        </authorList>
    </citation>
    <scope>NUCLEOTIDE SEQUENCE</scope>
</reference>